<reference evidence="1" key="1">
    <citation type="journal article" date="2020" name="Nature">
        <title>Giant virus diversity and host interactions through global metagenomics.</title>
        <authorList>
            <person name="Schulz F."/>
            <person name="Roux S."/>
            <person name="Paez-Espino D."/>
            <person name="Jungbluth S."/>
            <person name="Walsh D.A."/>
            <person name="Denef V.J."/>
            <person name="McMahon K.D."/>
            <person name="Konstantinidis K.T."/>
            <person name="Eloe-Fadrosh E.A."/>
            <person name="Kyrpides N.C."/>
            <person name="Woyke T."/>
        </authorList>
    </citation>
    <scope>NUCLEOTIDE SEQUENCE</scope>
    <source>
        <strain evidence="1">GVMAG-M-3300023179-2</strain>
    </source>
</reference>
<evidence type="ECO:0000313" key="1">
    <source>
        <dbReference type="EMBL" id="QHT26995.1"/>
    </source>
</evidence>
<sequence>MALLFYILIFIVLIIYINKYSINKNLINTNNTTNENLINTNKSTNNNYLDLNSRNLINDFMILANTNSHVNSYDNLYSDNYSKINNDDINDNKNNDESLVKNIDKLNKSIIYENKKYYLIGSAINKYYNQYYLLYEYVLNESSYKNINTIYNDLYSINYDKEIDILESKDNNKYINNKNYEYLLVHLHNNNKLDKSNDLLKYIVEYKISPRSKININEYVVLSQGIFQIGPLIISKIL</sequence>
<accession>A0A6C0EI38</accession>
<proteinExistence type="predicted"/>
<protein>
    <submittedName>
        <fullName evidence="1">Uncharacterized protein</fullName>
    </submittedName>
</protein>
<dbReference type="EMBL" id="MN739806">
    <property type="protein sequence ID" value="QHT26995.1"/>
    <property type="molecule type" value="Genomic_DNA"/>
</dbReference>
<dbReference type="AlphaFoldDB" id="A0A6C0EI38"/>
<name>A0A6C0EI38_9ZZZZ</name>
<organism evidence="1">
    <name type="scientific">viral metagenome</name>
    <dbReference type="NCBI Taxonomy" id="1070528"/>
    <lineage>
        <taxon>unclassified sequences</taxon>
        <taxon>metagenomes</taxon>
        <taxon>organismal metagenomes</taxon>
    </lineage>
</organism>